<proteinExistence type="predicted"/>
<feature type="compositionally biased region" description="Polar residues" evidence="1">
    <location>
        <begin position="1"/>
        <end position="11"/>
    </location>
</feature>
<gene>
    <name evidence="2" type="ORF">GCM10010326_54830</name>
</gene>
<dbReference type="Proteomes" id="UP000600946">
    <property type="component" value="Unassembled WGS sequence"/>
</dbReference>
<name>A0ABQ3AIE9_9ACTN</name>
<accession>A0ABQ3AIE9</accession>
<comment type="caution">
    <text evidence="2">The sequence shown here is derived from an EMBL/GenBank/DDBJ whole genome shotgun (WGS) entry which is preliminary data.</text>
</comment>
<organism evidence="2 3">
    <name type="scientific">Streptomyces xanthochromogenes</name>
    <dbReference type="NCBI Taxonomy" id="67384"/>
    <lineage>
        <taxon>Bacteria</taxon>
        <taxon>Bacillati</taxon>
        <taxon>Actinomycetota</taxon>
        <taxon>Actinomycetes</taxon>
        <taxon>Kitasatosporales</taxon>
        <taxon>Streptomycetaceae</taxon>
        <taxon>Streptomyces</taxon>
    </lineage>
</organism>
<feature type="region of interest" description="Disordered" evidence="1">
    <location>
        <begin position="1"/>
        <end position="54"/>
    </location>
</feature>
<evidence type="ECO:0000313" key="2">
    <source>
        <dbReference type="EMBL" id="GGY53524.1"/>
    </source>
</evidence>
<dbReference type="EMBL" id="BMUU01000010">
    <property type="protein sequence ID" value="GGY53524.1"/>
    <property type="molecule type" value="Genomic_DNA"/>
</dbReference>
<evidence type="ECO:0000313" key="3">
    <source>
        <dbReference type="Proteomes" id="UP000600946"/>
    </source>
</evidence>
<sequence>MQRLHLTSTAPSYGAPARPRQAPADYVHRNMPSTPNPSPLPNIKTALPPAQPHGQRTQLYEIFPFPHDIDDL</sequence>
<evidence type="ECO:0000256" key="1">
    <source>
        <dbReference type="SAM" id="MobiDB-lite"/>
    </source>
</evidence>
<protein>
    <submittedName>
        <fullName evidence="2">Uncharacterized protein</fullName>
    </submittedName>
</protein>
<reference evidence="3" key="1">
    <citation type="journal article" date="2019" name="Int. J. Syst. Evol. Microbiol.">
        <title>The Global Catalogue of Microorganisms (GCM) 10K type strain sequencing project: providing services to taxonomists for standard genome sequencing and annotation.</title>
        <authorList>
            <consortium name="The Broad Institute Genomics Platform"/>
            <consortium name="The Broad Institute Genome Sequencing Center for Infectious Disease"/>
            <person name="Wu L."/>
            <person name="Ma J."/>
        </authorList>
    </citation>
    <scope>NUCLEOTIDE SEQUENCE [LARGE SCALE GENOMIC DNA]</scope>
    <source>
        <strain evidence="3">JCM 4594</strain>
    </source>
</reference>
<keyword evidence="3" id="KW-1185">Reference proteome</keyword>